<keyword evidence="1" id="KW-0472">Membrane</keyword>
<dbReference type="AlphaFoldDB" id="A0A1X7AF09"/>
<accession>A0A1X7AF09</accession>
<evidence type="ECO:0000313" key="2">
    <source>
        <dbReference type="EMBL" id="SLN76280.1"/>
    </source>
</evidence>
<feature type="transmembrane region" description="Helical" evidence="1">
    <location>
        <begin position="76"/>
        <end position="94"/>
    </location>
</feature>
<organism evidence="2 3">
    <name type="scientific">Ruegeria meonggei</name>
    <dbReference type="NCBI Taxonomy" id="1446476"/>
    <lineage>
        <taxon>Bacteria</taxon>
        <taxon>Pseudomonadati</taxon>
        <taxon>Pseudomonadota</taxon>
        <taxon>Alphaproteobacteria</taxon>
        <taxon>Rhodobacterales</taxon>
        <taxon>Roseobacteraceae</taxon>
        <taxon>Ruegeria</taxon>
    </lineage>
</organism>
<keyword evidence="1" id="KW-1133">Transmembrane helix</keyword>
<evidence type="ECO:0008006" key="4">
    <source>
        <dbReference type="Google" id="ProtNLM"/>
    </source>
</evidence>
<evidence type="ECO:0000256" key="1">
    <source>
        <dbReference type="SAM" id="Phobius"/>
    </source>
</evidence>
<gene>
    <name evidence="2" type="ORF">RUM8411_04372</name>
</gene>
<dbReference type="OrthoDB" id="9812539at2"/>
<keyword evidence="3" id="KW-1185">Reference proteome</keyword>
<dbReference type="EMBL" id="FWFP01000018">
    <property type="protein sequence ID" value="SLN76280.1"/>
    <property type="molecule type" value="Genomic_DNA"/>
</dbReference>
<name>A0A1X7AF09_9RHOB</name>
<feature type="transmembrane region" description="Helical" evidence="1">
    <location>
        <begin position="6"/>
        <end position="25"/>
    </location>
</feature>
<dbReference type="InterPro" id="IPR021329">
    <property type="entry name" value="DUF2938"/>
</dbReference>
<keyword evidence="1" id="KW-0812">Transmembrane</keyword>
<reference evidence="3" key="1">
    <citation type="submission" date="2017-03" db="EMBL/GenBank/DDBJ databases">
        <authorList>
            <person name="Rodrigo-Torres L."/>
            <person name="Arahal R.D."/>
            <person name="Lucena T."/>
        </authorList>
    </citation>
    <scope>NUCLEOTIDE SEQUENCE [LARGE SCALE GENOMIC DNA]</scope>
    <source>
        <strain evidence="3">CECT 8411</strain>
    </source>
</reference>
<dbReference type="RefSeq" id="WP_085824801.1">
    <property type="nucleotide sequence ID" value="NZ_FWFP01000018.1"/>
</dbReference>
<evidence type="ECO:0000313" key="3">
    <source>
        <dbReference type="Proteomes" id="UP000193778"/>
    </source>
</evidence>
<dbReference type="Pfam" id="PF11158">
    <property type="entry name" value="DUF2938"/>
    <property type="match status" value="1"/>
</dbReference>
<feature type="transmembrane region" description="Helical" evidence="1">
    <location>
        <begin position="139"/>
        <end position="156"/>
    </location>
</feature>
<protein>
    <recommendedName>
        <fullName evidence="4">DUF2938 domain-containing protein</fullName>
    </recommendedName>
</protein>
<proteinExistence type="predicted"/>
<dbReference type="Proteomes" id="UP000193778">
    <property type="component" value="Unassembled WGS sequence"/>
</dbReference>
<sequence length="163" mass="17336">MTTEIFFSAVLIGIGATAFMDVVALSQKLIFSQQSLNYAMVGRWLGHVAQGRLVHRPIMASDPVPAERLLGWSAHYLTGVVFALGFLAVVGRGWLEVPSLLPAITFGILTVLAPFLILQPGMGAGLAARLTPDPRAARLKSVFAHLSFGIGLWVAANGVSNLI</sequence>
<feature type="transmembrane region" description="Helical" evidence="1">
    <location>
        <begin position="100"/>
        <end position="118"/>
    </location>
</feature>